<reference evidence="1 2" key="1">
    <citation type="submission" date="2023-03" db="EMBL/GenBank/DDBJ databases">
        <title>High recombination rates correlate with genetic variation in Cardiocondyla obscurior ants.</title>
        <authorList>
            <person name="Errbii M."/>
        </authorList>
    </citation>
    <scope>NUCLEOTIDE SEQUENCE [LARGE SCALE GENOMIC DNA]</scope>
    <source>
        <strain evidence="1">Alpha-2009</strain>
        <tissue evidence="1">Whole body</tissue>
    </source>
</reference>
<comment type="caution">
    <text evidence="1">The sequence shown here is derived from an EMBL/GenBank/DDBJ whole genome shotgun (WGS) entry which is preliminary data.</text>
</comment>
<evidence type="ECO:0000313" key="1">
    <source>
        <dbReference type="EMBL" id="KAL0116404.1"/>
    </source>
</evidence>
<accession>A0AAW2FMY4</accession>
<keyword evidence="2" id="KW-1185">Reference proteome</keyword>
<evidence type="ECO:0000313" key="2">
    <source>
        <dbReference type="Proteomes" id="UP001430953"/>
    </source>
</evidence>
<dbReference type="EMBL" id="JADYXP020000009">
    <property type="protein sequence ID" value="KAL0116404.1"/>
    <property type="molecule type" value="Genomic_DNA"/>
</dbReference>
<dbReference type="Proteomes" id="UP001430953">
    <property type="component" value="Unassembled WGS sequence"/>
</dbReference>
<dbReference type="SUPFAM" id="SSF63748">
    <property type="entry name" value="Tudor/PWWP/MBT"/>
    <property type="match status" value="1"/>
</dbReference>
<proteinExistence type="predicted"/>
<dbReference type="AlphaFoldDB" id="A0AAW2FMY4"/>
<gene>
    <name evidence="1" type="ORF">PUN28_009791</name>
</gene>
<organism evidence="1 2">
    <name type="scientific">Cardiocondyla obscurior</name>
    <dbReference type="NCBI Taxonomy" id="286306"/>
    <lineage>
        <taxon>Eukaryota</taxon>
        <taxon>Metazoa</taxon>
        <taxon>Ecdysozoa</taxon>
        <taxon>Arthropoda</taxon>
        <taxon>Hexapoda</taxon>
        <taxon>Insecta</taxon>
        <taxon>Pterygota</taxon>
        <taxon>Neoptera</taxon>
        <taxon>Endopterygota</taxon>
        <taxon>Hymenoptera</taxon>
        <taxon>Apocrita</taxon>
        <taxon>Aculeata</taxon>
        <taxon>Formicoidea</taxon>
        <taxon>Formicidae</taxon>
        <taxon>Myrmicinae</taxon>
        <taxon>Cardiocondyla</taxon>
    </lineage>
</organism>
<protein>
    <submittedName>
        <fullName evidence="1">Uncharacterized protein</fullName>
    </submittedName>
</protein>
<sequence>MVRKGRFLHMPTEEMIPEKTVAVRIHRAWFRAEIAFIHDTTITVDLRDWALTTQVPMSKVYYLEDKFGAFPGKQFLVD</sequence>
<name>A0AAW2FMY4_9HYME</name>